<evidence type="ECO:0000256" key="5">
    <source>
        <dbReference type="ARBA" id="ARBA00022827"/>
    </source>
</evidence>
<keyword evidence="4" id="KW-0285">Flavoprotein</keyword>
<dbReference type="EC" id="5.3.3.1" evidence="11"/>
<gene>
    <name evidence="19" type="primary">choD_1</name>
    <name evidence="19" type="ORF">NCTC10742_01308</name>
</gene>
<keyword evidence="5" id="KW-0274">FAD</keyword>
<feature type="region of interest" description="Disordered" evidence="16">
    <location>
        <begin position="531"/>
        <end position="578"/>
    </location>
</feature>
<evidence type="ECO:0000256" key="16">
    <source>
        <dbReference type="SAM" id="MobiDB-lite"/>
    </source>
</evidence>
<dbReference type="InterPro" id="IPR036188">
    <property type="entry name" value="FAD/NAD-bd_sf"/>
</dbReference>
<comment type="similarity">
    <text evidence="2">Belongs to the GMC oxidoreductase family.</text>
</comment>
<evidence type="ECO:0000256" key="8">
    <source>
        <dbReference type="ARBA" id="ARBA00023166"/>
    </source>
</evidence>
<dbReference type="GO" id="GO:0008203">
    <property type="term" value="P:cholesterol metabolic process"/>
    <property type="evidence" value="ECO:0007669"/>
    <property type="project" value="UniProtKB-KW"/>
</dbReference>
<keyword evidence="10" id="KW-0413">Isomerase</keyword>
<keyword evidence="7" id="KW-0443">Lipid metabolism</keyword>
<keyword evidence="8" id="KW-1207">Sterol metabolism</keyword>
<keyword evidence="3" id="KW-0153">Cholesterol metabolism</keyword>
<evidence type="ECO:0000256" key="11">
    <source>
        <dbReference type="ARBA" id="ARBA00038856"/>
    </source>
</evidence>
<dbReference type="Pfam" id="PF05199">
    <property type="entry name" value="GMC_oxred_C"/>
    <property type="match status" value="1"/>
</dbReference>
<dbReference type="EMBL" id="UGQM01000001">
    <property type="protein sequence ID" value="STZ42098.1"/>
    <property type="molecule type" value="Genomic_DNA"/>
</dbReference>
<dbReference type="GO" id="GO:0004769">
    <property type="term" value="F:steroid Delta-isomerase activity"/>
    <property type="evidence" value="ECO:0007669"/>
    <property type="project" value="UniProtKB-EC"/>
</dbReference>
<evidence type="ECO:0000313" key="19">
    <source>
        <dbReference type="EMBL" id="STZ42098.1"/>
    </source>
</evidence>
<comment type="cofactor">
    <cofactor evidence="1">
        <name>FAD</name>
        <dbReference type="ChEBI" id="CHEBI:57692"/>
    </cofactor>
</comment>
<dbReference type="PANTHER" id="PTHR47470">
    <property type="entry name" value="CHOLESTEROL OXIDASE"/>
    <property type="match status" value="1"/>
</dbReference>
<dbReference type="GO" id="GO:0016995">
    <property type="term" value="F:cholesterol oxidase activity"/>
    <property type="evidence" value="ECO:0007669"/>
    <property type="project" value="UniProtKB-EC"/>
</dbReference>
<evidence type="ECO:0000256" key="10">
    <source>
        <dbReference type="ARBA" id="ARBA00023235"/>
    </source>
</evidence>
<evidence type="ECO:0000256" key="9">
    <source>
        <dbReference type="ARBA" id="ARBA00023221"/>
    </source>
</evidence>
<evidence type="ECO:0000256" key="13">
    <source>
        <dbReference type="ARBA" id="ARBA00049723"/>
    </source>
</evidence>
<dbReference type="AlphaFoldDB" id="A0A378SJ01"/>
<dbReference type="InterPro" id="IPR007867">
    <property type="entry name" value="GMC_OxRtase_C"/>
</dbReference>
<evidence type="ECO:0000256" key="12">
    <source>
        <dbReference type="ARBA" id="ARBA00049645"/>
    </source>
</evidence>
<evidence type="ECO:0000256" key="6">
    <source>
        <dbReference type="ARBA" id="ARBA00023002"/>
    </source>
</evidence>
<evidence type="ECO:0000256" key="3">
    <source>
        <dbReference type="ARBA" id="ARBA00022548"/>
    </source>
</evidence>
<evidence type="ECO:0000256" key="4">
    <source>
        <dbReference type="ARBA" id="ARBA00022630"/>
    </source>
</evidence>
<dbReference type="Pfam" id="PF00732">
    <property type="entry name" value="GMC_oxred_N"/>
    <property type="match status" value="1"/>
</dbReference>
<keyword evidence="9" id="KW-0753">Steroid metabolism</keyword>
<name>A0A378SJ01_9MYCO</name>
<dbReference type="PANTHER" id="PTHR47470:SF1">
    <property type="entry name" value="FAD-DEPENDENT OXIDOREDUCTASE 2 FAD BINDING DOMAIN-CONTAINING PROTEIN"/>
    <property type="match status" value="1"/>
</dbReference>
<dbReference type="Gene3D" id="3.50.50.60">
    <property type="entry name" value="FAD/NAD(P)-binding domain"/>
    <property type="match status" value="3"/>
</dbReference>
<evidence type="ECO:0000256" key="2">
    <source>
        <dbReference type="ARBA" id="ARBA00010790"/>
    </source>
</evidence>
<evidence type="ECO:0000256" key="15">
    <source>
        <dbReference type="ARBA" id="ARBA00049778"/>
    </source>
</evidence>
<keyword evidence="6 19" id="KW-0560">Oxidoreductase</keyword>
<organism evidence="19 20">
    <name type="scientific">Mycolicibacterium gilvum</name>
    <dbReference type="NCBI Taxonomy" id="1804"/>
    <lineage>
        <taxon>Bacteria</taxon>
        <taxon>Bacillati</taxon>
        <taxon>Actinomycetota</taxon>
        <taxon>Actinomycetes</taxon>
        <taxon>Mycobacteriales</taxon>
        <taxon>Mycobacteriaceae</taxon>
        <taxon>Mycolicibacterium</taxon>
    </lineage>
</organism>
<dbReference type="EC" id="1.1.3.6" evidence="13"/>
<protein>
    <recommendedName>
        <fullName evidence="14">Cholesterol oxidase</fullName>
        <ecNumber evidence="13">1.1.3.6</ecNumber>
        <ecNumber evidence="11">5.3.3.1</ecNumber>
    </recommendedName>
    <alternativeName>
        <fullName evidence="15">Cholesterol isomerase</fullName>
    </alternativeName>
</protein>
<dbReference type="InterPro" id="IPR000172">
    <property type="entry name" value="GMC_OxRdtase_N"/>
</dbReference>
<evidence type="ECO:0000256" key="14">
    <source>
        <dbReference type="ARBA" id="ARBA00049744"/>
    </source>
</evidence>
<evidence type="ECO:0000313" key="20">
    <source>
        <dbReference type="Proteomes" id="UP000254291"/>
    </source>
</evidence>
<reference evidence="19 20" key="1">
    <citation type="submission" date="2018-06" db="EMBL/GenBank/DDBJ databases">
        <authorList>
            <consortium name="Pathogen Informatics"/>
            <person name="Doyle S."/>
        </authorList>
    </citation>
    <scope>NUCLEOTIDE SEQUENCE [LARGE SCALE GENOMIC DNA]</scope>
    <source>
        <strain evidence="19 20">NCTC10742</strain>
    </source>
</reference>
<proteinExistence type="inferred from homology"/>
<sequence>MRPDYDVLIIGSGFGGSVSALRLTEKGYRVGVLEAGRRYADDEFAKTSWNLRKFLWAPQFGMYGIQRIHLLRNVMILAGAGVGGGSLNYANTLYVPPEPFFNDPQWRDITDWRAELMSHYDQAQRMLGVVTNPTFTDADRIMKEVADDMGVGDTFVPTPVGVFFGPDGEKTPGKTVADPYFGGAGPARTGCIECGSCMTGCRYGAKNTLVKNYLGLAEKAGARVHPLTMVTGFEQRPDGLWEVHTARTGSKVRRRRKTFTAEHVILAAGTYGTQKLLFKMRDRGKLPKLSDKLGVLTRTNSESIVGAGRLTVGDDLNLTHGVAITSSIHPTADTHVEPVRYGKGSNAMGLLQTLMTDGTGPEGTDVPRWRQLLDTARHDRKGTLRLLNPRRWSERTMIALVMQHLDNSITTYTRKTKFGFRMLDSKQGHGEPNPSWIPAGNEVTRRIAEKIDGVAGGTWGELFNIPLTAHFLGGAAIADSPERGVIDPYQRVWNYPTLSVMDGAAVSANLGVNPSLSITAQAERAAALWPNKGEEDLRPEQGQPYRRLSPIEPKNPVVPGDAPAALRRIPIEPVNSAG</sequence>
<evidence type="ECO:0000256" key="1">
    <source>
        <dbReference type="ARBA" id="ARBA00001974"/>
    </source>
</evidence>
<dbReference type="GO" id="GO:0050660">
    <property type="term" value="F:flavin adenine dinucleotide binding"/>
    <property type="evidence" value="ECO:0007669"/>
    <property type="project" value="InterPro"/>
</dbReference>
<dbReference type="Proteomes" id="UP000254291">
    <property type="component" value="Unassembled WGS sequence"/>
</dbReference>
<feature type="domain" description="Glucose-methanol-choline oxidoreductase N-terminal" evidence="17">
    <location>
        <begin position="190"/>
        <end position="277"/>
    </location>
</feature>
<comment type="pathway">
    <text evidence="12">Steroid metabolism; cholesterol degradation.</text>
</comment>
<evidence type="ECO:0000259" key="17">
    <source>
        <dbReference type="Pfam" id="PF00732"/>
    </source>
</evidence>
<dbReference type="SUPFAM" id="SSF51905">
    <property type="entry name" value="FAD/NAD(P)-binding domain"/>
    <property type="match status" value="1"/>
</dbReference>
<accession>A0A378SJ01</accession>
<evidence type="ECO:0000256" key="7">
    <source>
        <dbReference type="ARBA" id="ARBA00023098"/>
    </source>
</evidence>
<evidence type="ECO:0000259" key="18">
    <source>
        <dbReference type="Pfam" id="PF05199"/>
    </source>
</evidence>
<dbReference type="InterPro" id="IPR052542">
    <property type="entry name" value="Cholesterol_Oxidase"/>
</dbReference>
<dbReference type="RefSeq" id="WP_115326785.1">
    <property type="nucleotide sequence ID" value="NZ_JACKST010000067.1"/>
</dbReference>
<feature type="domain" description="Glucose-methanol-choline oxidoreductase C-terminal" evidence="18">
    <location>
        <begin position="468"/>
        <end position="522"/>
    </location>
</feature>